<feature type="DNA-binding region" description="H-T-H motif" evidence="2">
    <location>
        <begin position="34"/>
        <end position="53"/>
    </location>
</feature>
<evidence type="ECO:0000256" key="2">
    <source>
        <dbReference type="PROSITE-ProRule" id="PRU00335"/>
    </source>
</evidence>
<organism evidence="5 6">
    <name type="scientific">Nonomuraea soli</name>
    <dbReference type="NCBI Taxonomy" id="1032476"/>
    <lineage>
        <taxon>Bacteria</taxon>
        <taxon>Bacillati</taxon>
        <taxon>Actinomycetota</taxon>
        <taxon>Actinomycetes</taxon>
        <taxon>Streptosporangiales</taxon>
        <taxon>Streptosporangiaceae</taxon>
        <taxon>Nonomuraea</taxon>
    </lineage>
</organism>
<comment type="caution">
    <text evidence="5">The sequence shown here is derived from an EMBL/GenBank/DDBJ whole genome shotgun (WGS) entry which is preliminary data.</text>
</comment>
<dbReference type="GO" id="GO:0003677">
    <property type="term" value="F:DNA binding"/>
    <property type="evidence" value="ECO:0007669"/>
    <property type="project" value="UniProtKB-UniRule"/>
</dbReference>
<dbReference type="Pfam" id="PF00440">
    <property type="entry name" value="TetR_N"/>
    <property type="match status" value="1"/>
</dbReference>
<dbReference type="PANTHER" id="PTHR30328:SF54">
    <property type="entry name" value="HTH-TYPE TRANSCRIPTIONAL REPRESSOR SCO4008"/>
    <property type="match status" value="1"/>
</dbReference>
<dbReference type="InterPro" id="IPR050109">
    <property type="entry name" value="HTH-type_TetR-like_transc_reg"/>
</dbReference>
<dbReference type="PANTHER" id="PTHR30328">
    <property type="entry name" value="TRANSCRIPTIONAL REPRESSOR"/>
    <property type="match status" value="1"/>
</dbReference>
<feature type="region of interest" description="Disordered" evidence="3">
    <location>
        <begin position="327"/>
        <end position="353"/>
    </location>
</feature>
<evidence type="ECO:0000313" key="6">
    <source>
        <dbReference type="Proteomes" id="UP000530928"/>
    </source>
</evidence>
<evidence type="ECO:0000259" key="4">
    <source>
        <dbReference type="PROSITE" id="PS50977"/>
    </source>
</evidence>
<dbReference type="RefSeq" id="WP_181616316.1">
    <property type="nucleotide sequence ID" value="NZ_BAABAM010000014.1"/>
</dbReference>
<gene>
    <name evidence="5" type="ORF">HNR30_009022</name>
</gene>
<dbReference type="InterPro" id="IPR001647">
    <property type="entry name" value="HTH_TetR"/>
</dbReference>
<dbReference type="SUPFAM" id="SSF46689">
    <property type="entry name" value="Homeodomain-like"/>
    <property type="match status" value="1"/>
</dbReference>
<evidence type="ECO:0000313" key="5">
    <source>
        <dbReference type="EMBL" id="MBA2897620.1"/>
    </source>
</evidence>
<dbReference type="PROSITE" id="PS50977">
    <property type="entry name" value="HTH_TETR_2"/>
    <property type="match status" value="1"/>
</dbReference>
<dbReference type="InterPro" id="IPR009057">
    <property type="entry name" value="Homeodomain-like_sf"/>
</dbReference>
<dbReference type="AlphaFoldDB" id="A0A7W0CUW1"/>
<keyword evidence="6" id="KW-1185">Reference proteome</keyword>
<dbReference type="Proteomes" id="UP000530928">
    <property type="component" value="Unassembled WGS sequence"/>
</dbReference>
<keyword evidence="1 2" id="KW-0238">DNA-binding</keyword>
<accession>A0A7W0CUW1</accession>
<protein>
    <submittedName>
        <fullName evidence="5">AcrR family transcriptional regulator</fullName>
    </submittedName>
</protein>
<dbReference type="GO" id="GO:0006355">
    <property type="term" value="P:regulation of DNA-templated transcription"/>
    <property type="evidence" value="ECO:0007669"/>
    <property type="project" value="UniProtKB-ARBA"/>
</dbReference>
<feature type="domain" description="HTH tetR-type" evidence="4">
    <location>
        <begin position="11"/>
        <end position="71"/>
    </location>
</feature>
<evidence type="ECO:0000256" key="1">
    <source>
        <dbReference type="ARBA" id="ARBA00023125"/>
    </source>
</evidence>
<dbReference type="EMBL" id="JACDUR010000012">
    <property type="protein sequence ID" value="MBA2897620.1"/>
    <property type="molecule type" value="Genomic_DNA"/>
</dbReference>
<dbReference type="Gene3D" id="1.10.357.10">
    <property type="entry name" value="Tetracycline Repressor, domain 2"/>
    <property type="match status" value="1"/>
</dbReference>
<proteinExistence type="predicted"/>
<reference evidence="5 6" key="1">
    <citation type="submission" date="2020-07" db="EMBL/GenBank/DDBJ databases">
        <title>Genomic Encyclopedia of Type Strains, Phase IV (KMG-IV): sequencing the most valuable type-strain genomes for metagenomic binning, comparative biology and taxonomic classification.</title>
        <authorList>
            <person name="Goeker M."/>
        </authorList>
    </citation>
    <scope>NUCLEOTIDE SEQUENCE [LARGE SCALE GENOMIC DNA]</scope>
    <source>
        <strain evidence="5 6">DSM 45533</strain>
    </source>
</reference>
<evidence type="ECO:0000256" key="3">
    <source>
        <dbReference type="SAM" id="MobiDB-lite"/>
    </source>
</evidence>
<sequence>MVRLTRAQRQELTRDAVLRAAGHEFAAHGFQDAKIDRIAARADLTRGAVYSNFPSKRALYLAVLLAALEHDTSPGRQSSLAGALGAFVRVWLERLPLAGDPPAAARLRLRSLAGVFEDDLGRSTLAQMARLEGLLLGLALEQFPDVGEPGGHHPRGEEAHGRRVRLAELVLTLLTGACQLAERAPGFGDPFDVIQAARHLAGLGLDDEWAPPYLDFTGAARQVWEAWHAPEGVRDELTGQPVDLEADGVIVVLGTQRLEAAEEAVRAARPGDQVTVVVATADPAELGRLVRLRVGDLAGCLRVLEVGLPLRLVLDEDLAVTSAIRGRTGDGAASTDRPTDADPEPDELETAVRIHDREIIARAEGRGAAHAVAEVRP</sequence>
<dbReference type="PRINTS" id="PR00455">
    <property type="entry name" value="HTHTETR"/>
</dbReference>
<name>A0A7W0CUW1_9ACTN</name>